<dbReference type="EMBL" id="JAJJMB010001378">
    <property type="protein sequence ID" value="KAI3957153.1"/>
    <property type="molecule type" value="Genomic_DNA"/>
</dbReference>
<evidence type="ECO:0000313" key="2">
    <source>
        <dbReference type="EMBL" id="KAI3957153.1"/>
    </source>
</evidence>
<feature type="transmembrane region" description="Helical" evidence="1">
    <location>
        <begin position="162"/>
        <end position="182"/>
    </location>
</feature>
<feature type="transmembrane region" description="Helical" evidence="1">
    <location>
        <begin position="71"/>
        <end position="94"/>
    </location>
</feature>
<accession>A0AAD4TH24</accession>
<feature type="transmembrane region" description="Helical" evidence="1">
    <location>
        <begin position="34"/>
        <end position="59"/>
    </location>
</feature>
<dbReference type="PANTHER" id="PTHR33133">
    <property type="entry name" value="OS08G0107100 PROTEIN-RELATED"/>
    <property type="match status" value="1"/>
</dbReference>
<organism evidence="2 3">
    <name type="scientific">Papaver atlanticum</name>
    <dbReference type="NCBI Taxonomy" id="357466"/>
    <lineage>
        <taxon>Eukaryota</taxon>
        <taxon>Viridiplantae</taxon>
        <taxon>Streptophyta</taxon>
        <taxon>Embryophyta</taxon>
        <taxon>Tracheophyta</taxon>
        <taxon>Spermatophyta</taxon>
        <taxon>Magnoliopsida</taxon>
        <taxon>Ranunculales</taxon>
        <taxon>Papaveraceae</taxon>
        <taxon>Papaveroideae</taxon>
        <taxon>Papaver</taxon>
    </lineage>
</organism>
<dbReference type="AlphaFoldDB" id="A0AAD4TH24"/>
<evidence type="ECO:0000313" key="3">
    <source>
        <dbReference type="Proteomes" id="UP001202328"/>
    </source>
</evidence>
<feature type="transmembrane region" description="Helical" evidence="1">
    <location>
        <begin position="132"/>
        <end position="156"/>
    </location>
</feature>
<name>A0AAD4TH24_9MAGN</name>
<keyword evidence="1" id="KW-0472">Membrane</keyword>
<proteinExistence type="predicted"/>
<comment type="caution">
    <text evidence="2">The sequence shown here is derived from an EMBL/GenBank/DDBJ whole genome shotgun (WGS) entry which is preliminary data.</text>
</comment>
<gene>
    <name evidence="2" type="ORF">MKW98_002780</name>
</gene>
<protein>
    <submittedName>
        <fullName evidence="2">Uncharacterized protein</fullName>
    </submittedName>
</protein>
<evidence type="ECO:0000256" key="1">
    <source>
        <dbReference type="SAM" id="Phobius"/>
    </source>
</evidence>
<keyword evidence="1" id="KW-1133">Transmembrane helix</keyword>
<sequence length="230" mass="25636">MTLTISSVYQSKPLSSISVLFAIPRIFKRLAITFFHALPLIFLIYTAYLAVFALMALIISGIYTVAKTDHYVLVSLLIIAIVFLTIGYFLVLFARAHTIASWNFANVVSILEPNTYGTTAIKKSKELLQEKVIFKIILLLLHLVTDVFVGIVHMVMLSDMNIKVRVLIISLCAIALAAGNFLGLTAQNLMYYVCTGFDSQVIGKRVFDDCVLERQEFGEDNSVEGNKLEV</sequence>
<dbReference type="Proteomes" id="UP001202328">
    <property type="component" value="Unassembled WGS sequence"/>
</dbReference>
<keyword evidence="3" id="KW-1185">Reference proteome</keyword>
<dbReference type="PANTHER" id="PTHR33133:SF24">
    <property type="entry name" value="OS01G0800300 PROTEIN"/>
    <property type="match status" value="1"/>
</dbReference>
<reference evidence="2" key="1">
    <citation type="submission" date="2022-04" db="EMBL/GenBank/DDBJ databases">
        <title>A functionally conserved STORR gene fusion in Papaver species that diverged 16.8 million years ago.</title>
        <authorList>
            <person name="Catania T."/>
        </authorList>
    </citation>
    <scope>NUCLEOTIDE SEQUENCE</scope>
    <source>
        <strain evidence="2">S-188037</strain>
    </source>
</reference>
<keyword evidence="1" id="KW-0812">Transmembrane</keyword>